<dbReference type="InterPro" id="IPR005135">
    <property type="entry name" value="Endo/exonuclease/phosphatase"/>
</dbReference>
<evidence type="ECO:0000313" key="3">
    <source>
        <dbReference type="EMBL" id="EYC21370.1"/>
    </source>
</evidence>
<protein>
    <recommendedName>
        <fullName evidence="2">Endonuclease/exonuclease/phosphatase domain-containing protein</fullName>
    </recommendedName>
</protein>
<feature type="signal peptide" evidence="1">
    <location>
        <begin position="1"/>
        <end position="28"/>
    </location>
</feature>
<dbReference type="OrthoDB" id="418748at2759"/>
<evidence type="ECO:0000313" key="4">
    <source>
        <dbReference type="Proteomes" id="UP000024635"/>
    </source>
</evidence>
<keyword evidence="4" id="KW-1185">Reference proteome</keyword>
<dbReference type="Pfam" id="PF03372">
    <property type="entry name" value="Exo_endo_phos"/>
    <property type="match status" value="1"/>
</dbReference>
<sequence length="279" mass="31028">MALILFHISGNKMYTIHAALFLAFLATAQRQCSVIPFKGHFKAKTLREENASDYLACARNCYDVKRCVAKNGQGLLAIKGHSKERKYRTIRLASINIGTLTGRSRELAATLKKRRVDVASVQETRWKGAKSRDIGDGYKLIYHGTTSGHSGVGIIVNNDYRDFVTSAQRVSDRLMSIKITEGSNVLRIVSAYAPQCGCTDDTKEQFYRGFEELLQGFDEAENVIIGGDYNGHVGSARDGYERWHGGQGYGARNEMGTMLLDHAEAADFGCSEYVFQEEE</sequence>
<evidence type="ECO:0000256" key="1">
    <source>
        <dbReference type="SAM" id="SignalP"/>
    </source>
</evidence>
<proteinExistence type="predicted"/>
<dbReference type="GO" id="GO:0003824">
    <property type="term" value="F:catalytic activity"/>
    <property type="evidence" value="ECO:0007669"/>
    <property type="project" value="InterPro"/>
</dbReference>
<feature type="chain" id="PRO_5001489533" description="Endonuclease/exonuclease/phosphatase domain-containing protein" evidence="1">
    <location>
        <begin position="29"/>
        <end position="279"/>
    </location>
</feature>
<comment type="caution">
    <text evidence="3">The sequence shown here is derived from an EMBL/GenBank/DDBJ whole genome shotgun (WGS) entry which is preliminary data.</text>
</comment>
<dbReference type="InterPro" id="IPR036691">
    <property type="entry name" value="Endo/exonu/phosph_ase_sf"/>
</dbReference>
<dbReference type="SUPFAM" id="SSF56219">
    <property type="entry name" value="DNase I-like"/>
    <property type="match status" value="1"/>
</dbReference>
<dbReference type="PANTHER" id="PTHR23227:SF67">
    <property type="entry name" value="CRANIOFACIAL DEVELOPMENT PROTEIN 2-LIKE"/>
    <property type="match status" value="1"/>
</dbReference>
<reference evidence="4" key="1">
    <citation type="journal article" date="2015" name="Nat. Genet.">
        <title>The genome and transcriptome of the zoonotic hookworm Ancylostoma ceylanicum identify infection-specific gene families.</title>
        <authorList>
            <person name="Schwarz E.M."/>
            <person name="Hu Y."/>
            <person name="Antoshechkin I."/>
            <person name="Miller M.M."/>
            <person name="Sternberg P.W."/>
            <person name="Aroian R.V."/>
        </authorList>
    </citation>
    <scope>NUCLEOTIDE SEQUENCE</scope>
    <source>
        <strain evidence="4">HY135</strain>
    </source>
</reference>
<dbReference type="Gene3D" id="3.60.10.10">
    <property type="entry name" value="Endonuclease/exonuclease/phosphatase"/>
    <property type="match status" value="1"/>
</dbReference>
<dbReference type="AlphaFoldDB" id="A0A016V1M6"/>
<feature type="domain" description="Endonuclease/exonuclease/phosphatase" evidence="2">
    <location>
        <begin position="94"/>
        <end position="233"/>
    </location>
</feature>
<dbReference type="PANTHER" id="PTHR23227">
    <property type="entry name" value="BUCENTAUR RELATED"/>
    <property type="match status" value="1"/>
</dbReference>
<dbReference type="EMBL" id="JARK01001355">
    <property type="protein sequence ID" value="EYC21370.1"/>
    <property type="molecule type" value="Genomic_DNA"/>
</dbReference>
<name>A0A016V1M6_9BILA</name>
<evidence type="ECO:0000259" key="2">
    <source>
        <dbReference type="Pfam" id="PF03372"/>
    </source>
</evidence>
<dbReference type="InterPro" id="IPR027124">
    <property type="entry name" value="Swc5/CFDP1/2"/>
</dbReference>
<organism evidence="3 4">
    <name type="scientific">Ancylostoma ceylanicum</name>
    <dbReference type="NCBI Taxonomy" id="53326"/>
    <lineage>
        <taxon>Eukaryota</taxon>
        <taxon>Metazoa</taxon>
        <taxon>Ecdysozoa</taxon>
        <taxon>Nematoda</taxon>
        <taxon>Chromadorea</taxon>
        <taxon>Rhabditida</taxon>
        <taxon>Rhabditina</taxon>
        <taxon>Rhabditomorpha</taxon>
        <taxon>Strongyloidea</taxon>
        <taxon>Ancylostomatidae</taxon>
        <taxon>Ancylostomatinae</taxon>
        <taxon>Ancylostoma</taxon>
    </lineage>
</organism>
<gene>
    <name evidence="3" type="primary">Acey_s0019.g3779</name>
    <name evidence="3" type="ORF">Y032_0019g3779</name>
</gene>
<accession>A0A016V1M6</accession>
<keyword evidence="1" id="KW-0732">Signal</keyword>
<dbReference type="Proteomes" id="UP000024635">
    <property type="component" value="Unassembled WGS sequence"/>
</dbReference>